<evidence type="ECO:0000256" key="5">
    <source>
        <dbReference type="ARBA" id="ARBA00024196"/>
    </source>
</evidence>
<proteinExistence type="inferred from homology"/>
<evidence type="ECO:0000313" key="7">
    <source>
        <dbReference type="EMBL" id="KAF2083313.1"/>
    </source>
</evidence>
<keyword evidence="4" id="KW-0539">Nucleus</keyword>
<dbReference type="Pfam" id="PF14580">
    <property type="entry name" value="LRR_9"/>
    <property type="match status" value="1"/>
</dbReference>
<dbReference type="Proteomes" id="UP000799776">
    <property type="component" value="Unassembled WGS sequence"/>
</dbReference>
<dbReference type="InterPro" id="IPR032675">
    <property type="entry name" value="LRR_dom_sf"/>
</dbReference>
<protein>
    <recommendedName>
        <fullName evidence="6">U2 small nuclear ribonucleoprotein A'</fullName>
    </recommendedName>
</protein>
<dbReference type="Gene3D" id="3.80.10.10">
    <property type="entry name" value="Ribonuclease Inhibitor"/>
    <property type="match status" value="1"/>
</dbReference>
<dbReference type="SUPFAM" id="SSF52058">
    <property type="entry name" value="L domain-like"/>
    <property type="match status" value="1"/>
</dbReference>
<sequence>MVRLTADLIANAHSYINPLNERELSLRGHKIPTIENLGSARDVDCIDFTDNDIKILGGFPLLPRIQTLLLARNRIESIHPSTPKQLPNITTLAMDFNKVSELSALDPLAGFKDLFMLALLHNPVRQVEHYRLYVIWLCPKLELFDYNEVEDAERKKANELFGTHENPTELAQQIASNRTTVAEHSANAAASALTPAELPEMVKLPDHQRKRFEELIRNATTLAEVEKLEKMLEEGKFAE</sequence>
<evidence type="ECO:0000256" key="4">
    <source>
        <dbReference type="ARBA" id="ARBA00023242"/>
    </source>
</evidence>
<reference evidence="7" key="1">
    <citation type="journal article" date="2020" name="Stud. Mycol.">
        <title>101 Dothideomycetes genomes: a test case for predicting lifestyles and emergence of pathogens.</title>
        <authorList>
            <person name="Haridas S."/>
            <person name="Albert R."/>
            <person name="Binder M."/>
            <person name="Bloem J."/>
            <person name="Labutti K."/>
            <person name="Salamov A."/>
            <person name="Andreopoulos B."/>
            <person name="Baker S."/>
            <person name="Barry K."/>
            <person name="Bills G."/>
            <person name="Bluhm B."/>
            <person name="Cannon C."/>
            <person name="Castanera R."/>
            <person name="Culley D."/>
            <person name="Daum C."/>
            <person name="Ezra D."/>
            <person name="Gonzalez J."/>
            <person name="Henrissat B."/>
            <person name="Kuo A."/>
            <person name="Liang C."/>
            <person name="Lipzen A."/>
            <person name="Lutzoni F."/>
            <person name="Magnuson J."/>
            <person name="Mondo S."/>
            <person name="Nolan M."/>
            <person name="Ohm R."/>
            <person name="Pangilinan J."/>
            <person name="Park H.-J."/>
            <person name="Ramirez L."/>
            <person name="Alfaro M."/>
            <person name="Sun H."/>
            <person name="Tritt A."/>
            <person name="Yoshinaga Y."/>
            <person name="Zwiers L.-H."/>
            <person name="Turgeon B."/>
            <person name="Goodwin S."/>
            <person name="Spatafora J."/>
            <person name="Crous P."/>
            <person name="Grigoriev I."/>
        </authorList>
    </citation>
    <scope>NUCLEOTIDE SEQUENCE</scope>
    <source>
        <strain evidence="7">CBS 121410</strain>
    </source>
</reference>
<dbReference type="PANTHER" id="PTHR10552:SF6">
    <property type="entry name" value="U2 SMALL NUCLEAR RIBONUCLEOPROTEIN A"/>
    <property type="match status" value="1"/>
</dbReference>
<dbReference type="FunFam" id="3.80.10.10:FF:000026">
    <property type="entry name" value="U2 small nuclear ribonucleoprotein A"/>
    <property type="match status" value="1"/>
</dbReference>
<dbReference type="OrthoDB" id="433501at2759"/>
<accession>A0A9P4HML3</accession>
<evidence type="ECO:0000256" key="6">
    <source>
        <dbReference type="ARBA" id="ARBA00024238"/>
    </source>
</evidence>
<dbReference type="GO" id="GO:0030620">
    <property type="term" value="F:U2 snRNA binding"/>
    <property type="evidence" value="ECO:0007669"/>
    <property type="project" value="InterPro"/>
</dbReference>
<comment type="similarity">
    <text evidence="5">Belongs to the U2 small nuclear ribonucleoprotein A family.</text>
</comment>
<evidence type="ECO:0000256" key="1">
    <source>
        <dbReference type="ARBA" id="ARBA00004123"/>
    </source>
</evidence>
<evidence type="ECO:0000313" key="8">
    <source>
        <dbReference type="Proteomes" id="UP000799776"/>
    </source>
</evidence>
<dbReference type="GO" id="GO:0005686">
    <property type="term" value="C:U2 snRNP"/>
    <property type="evidence" value="ECO:0007669"/>
    <property type="project" value="TreeGrafter"/>
</dbReference>
<comment type="subcellular location">
    <subcellularLocation>
        <location evidence="1">Nucleus</location>
    </subcellularLocation>
</comment>
<evidence type="ECO:0000256" key="3">
    <source>
        <dbReference type="ARBA" id="ARBA00022737"/>
    </source>
</evidence>
<dbReference type="InterPro" id="IPR044640">
    <property type="entry name" value="RU2A"/>
</dbReference>
<evidence type="ECO:0000256" key="2">
    <source>
        <dbReference type="ARBA" id="ARBA00022614"/>
    </source>
</evidence>
<dbReference type="PANTHER" id="PTHR10552">
    <property type="entry name" value="U2 SMALL NUCLEAR RIBONUCLEOPROTEIN A"/>
    <property type="match status" value="1"/>
</dbReference>
<dbReference type="EMBL" id="ML978804">
    <property type="protein sequence ID" value="KAF2083313.1"/>
    <property type="molecule type" value="Genomic_DNA"/>
</dbReference>
<dbReference type="AlphaFoldDB" id="A0A9P4HML3"/>
<organism evidence="7 8">
    <name type="scientific">Saccharata proteae CBS 121410</name>
    <dbReference type="NCBI Taxonomy" id="1314787"/>
    <lineage>
        <taxon>Eukaryota</taxon>
        <taxon>Fungi</taxon>
        <taxon>Dikarya</taxon>
        <taxon>Ascomycota</taxon>
        <taxon>Pezizomycotina</taxon>
        <taxon>Dothideomycetes</taxon>
        <taxon>Dothideomycetes incertae sedis</taxon>
        <taxon>Botryosphaeriales</taxon>
        <taxon>Saccharataceae</taxon>
        <taxon>Saccharata</taxon>
    </lineage>
</organism>
<name>A0A9P4HML3_9PEZI</name>
<dbReference type="GO" id="GO:0000398">
    <property type="term" value="P:mRNA splicing, via spliceosome"/>
    <property type="evidence" value="ECO:0007669"/>
    <property type="project" value="InterPro"/>
</dbReference>
<keyword evidence="8" id="KW-1185">Reference proteome</keyword>
<keyword evidence="3" id="KW-0677">Repeat</keyword>
<gene>
    <name evidence="7" type="ORF">K490DRAFT_60599</name>
</gene>
<keyword evidence="2" id="KW-0433">Leucine-rich repeat</keyword>
<comment type="caution">
    <text evidence="7">The sequence shown here is derived from an EMBL/GenBank/DDBJ whole genome shotgun (WGS) entry which is preliminary data.</text>
</comment>